<feature type="compositionally biased region" description="Gly residues" evidence="7">
    <location>
        <begin position="81"/>
        <end position="107"/>
    </location>
</feature>
<keyword evidence="9" id="KW-1185">Reference proteome</keyword>
<evidence type="ECO:0000256" key="7">
    <source>
        <dbReference type="SAM" id="MobiDB-lite"/>
    </source>
</evidence>
<dbReference type="Pfam" id="PF00378">
    <property type="entry name" value="ECH_1"/>
    <property type="match status" value="2"/>
</dbReference>
<dbReference type="InterPro" id="IPR045002">
    <property type="entry name" value="Ech1-like"/>
</dbReference>
<dbReference type="InterPro" id="IPR001753">
    <property type="entry name" value="Enoyl-CoA_hydra/iso"/>
</dbReference>
<dbReference type="InterPro" id="IPR018376">
    <property type="entry name" value="Enoyl-CoA_hyd/isom_CS"/>
</dbReference>
<evidence type="ECO:0000256" key="4">
    <source>
        <dbReference type="ARBA" id="ARBA00023098"/>
    </source>
</evidence>
<sequence length="304" mass="31660">MTDRVTVSVDEGVADVRLNRPDKLNALDVATFEALAEAGDRIAADPSVRAVVLSGEGRSFCAGLDFANFAAMADAPSSGDHPGGGQPGGGQPGGGQPDGGQPDGGQRGGERFRRLLTDITEREPGRITNLGQQAAHTWRELPQPVIAAVTGHALGGGLQIALGADLRIVAPDATLSVLEIRWGLVPDMTGTAALIRLVGEDVAKELTFTGRMVSGEEAVRLGLATRTADDPRQAATDLAREIAANSPDAVRAAKRLLNRAADDDLAGQYLAESRELGALRGSPNQAEAVRAYFEKRPAAYSDPA</sequence>
<keyword evidence="4" id="KW-0443">Lipid metabolism</keyword>
<feature type="region of interest" description="Disordered" evidence="7">
    <location>
        <begin position="75"/>
        <end position="109"/>
    </location>
</feature>
<dbReference type="PANTHER" id="PTHR43149">
    <property type="entry name" value="ENOYL-COA HYDRATASE"/>
    <property type="match status" value="1"/>
</dbReference>
<proteinExistence type="inferred from homology"/>
<evidence type="ECO:0000256" key="1">
    <source>
        <dbReference type="ARBA" id="ARBA00005005"/>
    </source>
</evidence>
<evidence type="ECO:0000256" key="2">
    <source>
        <dbReference type="ARBA" id="ARBA00005254"/>
    </source>
</evidence>
<protein>
    <submittedName>
        <fullName evidence="8">Crotonase/enoyl-CoA hydratase family protein</fullName>
    </submittedName>
</protein>
<dbReference type="RefSeq" id="WP_344548027.1">
    <property type="nucleotide sequence ID" value="NZ_BAAATD010000016.1"/>
</dbReference>
<evidence type="ECO:0000256" key="5">
    <source>
        <dbReference type="ARBA" id="ARBA00023235"/>
    </source>
</evidence>
<name>A0ABP6D7C4_9ACTN</name>
<evidence type="ECO:0000313" key="8">
    <source>
        <dbReference type="EMBL" id="GAA2632349.1"/>
    </source>
</evidence>
<organism evidence="8 9">
    <name type="scientific">Actinomadura fulvescens</name>
    <dbReference type="NCBI Taxonomy" id="46160"/>
    <lineage>
        <taxon>Bacteria</taxon>
        <taxon>Bacillati</taxon>
        <taxon>Actinomycetota</taxon>
        <taxon>Actinomycetes</taxon>
        <taxon>Streptosporangiales</taxon>
        <taxon>Thermomonosporaceae</taxon>
        <taxon>Actinomadura</taxon>
    </lineage>
</organism>
<dbReference type="PROSITE" id="PS00166">
    <property type="entry name" value="ENOYL_COA_HYDRATASE"/>
    <property type="match status" value="1"/>
</dbReference>
<evidence type="ECO:0000256" key="6">
    <source>
        <dbReference type="RuleBase" id="RU003707"/>
    </source>
</evidence>
<accession>A0ABP6D7C4</accession>
<comment type="pathway">
    <text evidence="1">Lipid metabolism; fatty acid beta-oxidation.</text>
</comment>
<dbReference type="Proteomes" id="UP001501509">
    <property type="component" value="Unassembled WGS sequence"/>
</dbReference>
<dbReference type="Gene3D" id="1.10.12.10">
    <property type="entry name" value="Lyase 2-enoyl-coa Hydratase, Chain A, domain 2"/>
    <property type="match status" value="1"/>
</dbReference>
<keyword evidence="5" id="KW-0413">Isomerase</keyword>
<dbReference type="EMBL" id="BAAATD010000016">
    <property type="protein sequence ID" value="GAA2632349.1"/>
    <property type="molecule type" value="Genomic_DNA"/>
</dbReference>
<dbReference type="InterPro" id="IPR014748">
    <property type="entry name" value="Enoyl-CoA_hydra_C"/>
</dbReference>
<dbReference type="CDD" id="cd06558">
    <property type="entry name" value="crotonase-like"/>
    <property type="match status" value="1"/>
</dbReference>
<dbReference type="NCBIfam" id="NF005699">
    <property type="entry name" value="PRK07509.1"/>
    <property type="match status" value="1"/>
</dbReference>
<dbReference type="PANTHER" id="PTHR43149:SF1">
    <property type="entry name" value="DELTA(3,5)-DELTA(2,4)-DIENOYL-COA ISOMERASE, MITOCHONDRIAL"/>
    <property type="match status" value="1"/>
</dbReference>
<keyword evidence="3" id="KW-0276">Fatty acid metabolism</keyword>
<dbReference type="SUPFAM" id="SSF52096">
    <property type="entry name" value="ClpP/crotonase"/>
    <property type="match status" value="1"/>
</dbReference>
<dbReference type="Gene3D" id="3.90.226.10">
    <property type="entry name" value="2-enoyl-CoA Hydratase, Chain A, domain 1"/>
    <property type="match status" value="1"/>
</dbReference>
<dbReference type="InterPro" id="IPR029045">
    <property type="entry name" value="ClpP/crotonase-like_dom_sf"/>
</dbReference>
<reference evidence="9" key="1">
    <citation type="journal article" date="2019" name="Int. J. Syst. Evol. Microbiol.">
        <title>The Global Catalogue of Microorganisms (GCM) 10K type strain sequencing project: providing services to taxonomists for standard genome sequencing and annotation.</title>
        <authorList>
            <consortium name="The Broad Institute Genomics Platform"/>
            <consortium name="The Broad Institute Genome Sequencing Center for Infectious Disease"/>
            <person name="Wu L."/>
            <person name="Ma J."/>
        </authorList>
    </citation>
    <scope>NUCLEOTIDE SEQUENCE [LARGE SCALE GENOMIC DNA]</scope>
    <source>
        <strain evidence="9">JCM 6833</strain>
    </source>
</reference>
<gene>
    <name evidence="8" type="ORF">GCM10010411_83330</name>
</gene>
<evidence type="ECO:0000256" key="3">
    <source>
        <dbReference type="ARBA" id="ARBA00022832"/>
    </source>
</evidence>
<comment type="similarity">
    <text evidence="2 6">Belongs to the enoyl-CoA hydratase/isomerase family.</text>
</comment>
<comment type="caution">
    <text evidence="8">The sequence shown here is derived from an EMBL/GenBank/DDBJ whole genome shotgun (WGS) entry which is preliminary data.</text>
</comment>
<evidence type="ECO:0000313" key="9">
    <source>
        <dbReference type="Proteomes" id="UP001501509"/>
    </source>
</evidence>